<name>A0A7W6LVC0_9SPHN</name>
<dbReference type="Proteomes" id="UP000590524">
    <property type="component" value="Unassembled WGS sequence"/>
</dbReference>
<feature type="region of interest" description="Disordered" evidence="1">
    <location>
        <begin position="884"/>
        <end position="909"/>
    </location>
</feature>
<evidence type="ECO:0000256" key="1">
    <source>
        <dbReference type="SAM" id="MobiDB-lite"/>
    </source>
</evidence>
<dbReference type="NCBIfam" id="TIGR01643">
    <property type="entry name" value="YD_repeat_2x"/>
    <property type="match status" value="4"/>
</dbReference>
<organism evidence="2 3">
    <name type="scientific">Sphingobium scionense</name>
    <dbReference type="NCBI Taxonomy" id="1404341"/>
    <lineage>
        <taxon>Bacteria</taxon>
        <taxon>Pseudomonadati</taxon>
        <taxon>Pseudomonadota</taxon>
        <taxon>Alphaproteobacteria</taxon>
        <taxon>Sphingomonadales</taxon>
        <taxon>Sphingomonadaceae</taxon>
        <taxon>Sphingobium</taxon>
    </lineage>
</organism>
<dbReference type="RefSeq" id="WP_188083586.1">
    <property type="nucleotide sequence ID" value="NZ_JACIEU010000018.1"/>
</dbReference>
<accession>A0A7W6LVC0</accession>
<gene>
    <name evidence="2" type="ORF">GGQ90_004004</name>
</gene>
<dbReference type="AlphaFoldDB" id="A0A7W6LVC0"/>
<dbReference type="Gene3D" id="2.180.10.10">
    <property type="entry name" value="RHS repeat-associated core"/>
    <property type="match status" value="2"/>
</dbReference>
<dbReference type="PANTHER" id="PTHR32305">
    <property type="match status" value="1"/>
</dbReference>
<evidence type="ECO:0000313" key="3">
    <source>
        <dbReference type="Proteomes" id="UP000590524"/>
    </source>
</evidence>
<dbReference type="InterPro" id="IPR022385">
    <property type="entry name" value="Rhs_assc_core"/>
</dbReference>
<evidence type="ECO:0000313" key="2">
    <source>
        <dbReference type="EMBL" id="MBB4150202.1"/>
    </source>
</evidence>
<dbReference type="InterPro" id="IPR006530">
    <property type="entry name" value="YD"/>
</dbReference>
<dbReference type="NCBIfam" id="TIGR03696">
    <property type="entry name" value="Rhs_assc_core"/>
    <property type="match status" value="1"/>
</dbReference>
<dbReference type="EMBL" id="JACIEU010000018">
    <property type="protein sequence ID" value="MBB4150202.1"/>
    <property type="molecule type" value="Genomic_DNA"/>
</dbReference>
<protein>
    <submittedName>
        <fullName evidence="2">RHS repeat-associated protein</fullName>
    </submittedName>
</protein>
<dbReference type="Pfam" id="PF05593">
    <property type="entry name" value="RHS_repeat"/>
    <property type="match status" value="3"/>
</dbReference>
<reference evidence="2 3" key="1">
    <citation type="submission" date="2020-08" db="EMBL/GenBank/DDBJ databases">
        <title>Genomic Encyclopedia of Type Strains, Phase IV (KMG-IV): sequencing the most valuable type-strain genomes for metagenomic binning, comparative biology and taxonomic classification.</title>
        <authorList>
            <person name="Goeker M."/>
        </authorList>
    </citation>
    <scope>NUCLEOTIDE SEQUENCE [LARGE SCALE GENOMIC DNA]</scope>
    <source>
        <strain evidence="2 3">DSM 19371</strain>
    </source>
</reference>
<sequence length="909" mass="98082">MINISNSRTSARFGMRKRILHGVAWLGLAAGGTAVHSGDAQAQASASSFTTGYRYDLARNLVGTISPDPDGTGSIKYGAVRNSYDANGRLTQTDYGELANWQSESVLPQNWAGFTIFRSVVFEYDLSGRKTKESVVVAGAPQLVTQTNYNGDNTVNCVAVRMNNAAFSALPSDACALGTQGSFGPDRITRTFYYGGKVQKVQKAYGTALQQDYVTYSFTPNGQIATVTDANGALAQYAYDGFDRMTRWSFPSKTTAGVANMADYEEYGYDANDNRTSLRKRDGQVIGYSYDALDRMTVKDIPGGTSADVYYGYDLRGLQLYARFGSTSGLGLTSSFDNAGRPTSSSNNMSGSAWTLGYQWDADGNRTRLTHPDGNYVSYEYDGLDRSSAVKENGAVTLASISYNAKGERTGQSTGVSSQSYGFDNLSRLSSLTIDAAGTNGDLTIGLSYSPASQIASRTRSNDSYVYGADSDVTRYYMANGLNQYVTVAGVAFCHDANGNLTADGSFVYKYDVENRLIEKRSQANSDCAALAYTGTLQATLRYDPAGRMFETAGAVTGTTRYLIDGDAMVAEYNTSSSLLRRYAHGANVKIDDPLAWYEGATVQNSSRRLLHADQQGSISAALDYVGNLTRTFRFDDYGIPQASDVAALTSANGARFLYTGQAWMPDLGLYYYKARMYSPTLGRFMQTDPIGYKDQMNLYGYTENDPIGKSDPTGMYSCDTADTCKKAEAYRKSIIRSAQSYGPVSSERRALMAVAAFIGKENVENGVNIQSANLDQGTLGETSGERGAIVIKLDFNQINGNGGQNQGAVTLAHEGTHGADRAAGRALTNNRDRAYREQRAYFIGGLVSRGLNWFNPVGPNGIGGDLLVAAREAGIFNCQESSIRESEASHGPDNFGRDPATGGNTPCR</sequence>
<keyword evidence="3" id="KW-1185">Reference proteome</keyword>
<dbReference type="InterPro" id="IPR031325">
    <property type="entry name" value="RHS_repeat"/>
</dbReference>
<proteinExistence type="predicted"/>
<dbReference type="InterPro" id="IPR050708">
    <property type="entry name" value="T6SS_VgrG/RHS"/>
</dbReference>
<dbReference type="PANTHER" id="PTHR32305:SF15">
    <property type="entry name" value="PROTEIN RHSA-RELATED"/>
    <property type="match status" value="1"/>
</dbReference>
<comment type="caution">
    <text evidence="2">The sequence shown here is derived from an EMBL/GenBank/DDBJ whole genome shotgun (WGS) entry which is preliminary data.</text>
</comment>